<evidence type="ECO:0000313" key="3">
    <source>
        <dbReference type="Proteomes" id="UP001151760"/>
    </source>
</evidence>
<evidence type="ECO:0000313" key="2">
    <source>
        <dbReference type="EMBL" id="GJS76092.1"/>
    </source>
</evidence>
<feature type="region of interest" description="Disordered" evidence="1">
    <location>
        <begin position="344"/>
        <end position="370"/>
    </location>
</feature>
<name>A0ABQ4YGU1_9ASTR</name>
<evidence type="ECO:0000256" key="1">
    <source>
        <dbReference type="SAM" id="MobiDB-lite"/>
    </source>
</evidence>
<proteinExistence type="predicted"/>
<reference evidence="2" key="2">
    <citation type="submission" date="2022-01" db="EMBL/GenBank/DDBJ databases">
        <authorList>
            <person name="Yamashiro T."/>
            <person name="Shiraishi A."/>
            <person name="Satake H."/>
            <person name="Nakayama K."/>
        </authorList>
    </citation>
    <scope>NUCLEOTIDE SEQUENCE</scope>
</reference>
<sequence length="370" mass="42397">MDKRVPNKNRCITVNLFHKGVFIVPPFQYAHSDEKQITDIYFEDIRDQWETMANDGNESSDAYCSSDEEDLSYVDFHTEVDDNVVIKTVTTNDPFLNKLCDDNEHVNENVEIVVEDTKKIDLEFNVKQGISYIRHDPNQDWDKIEPVLGMRTDWRKLLVYCGRDVKAGRCAGRSKTDEGTSKSPKTQVKAITSGKGCFELPKWTKGKCKRVKQRALFDDERGLTEHYRRLAILDSNLGSTCRLEDEETESGNYYFRRFYVYFKDVKEGWLAGCRKNGEESFDHEPYNRNLTTIDANVQTQESVAANMSDKGEIGFRLGNFQPGKNYKSNAKLEIPSEEPIAAVTPSAYKGKQHAEPSEQPDLQPQAKKRG</sequence>
<accession>A0ABQ4YGU1</accession>
<reference evidence="2" key="1">
    <citation type="journal article" date="2022" name="Int. J. Mol. Sci.">
        <title>Draft Genome of Tanacetum Coccineum: Genomic Comparison of Closely Related Tanacetum-Family Plants.</title>
        <authorList>
            <person name="Yamashiro T."/>
            <person name="Shiraishi A."/>
            <person name="Nakayama K."/>
            <person name="Satake H."/>
        </authorList>
    </citation>
    <scope>NUCLEOTIDE SEQUENCE</scope>
</reference>
<comment type="caution">
    <text evidence="2">The sequence shown here is derived from an EMBL/GenBank/DDBJ whole genome shotgun (WGS) entry which is preliminary data.</text>
</comment>
<organism evidence="2 3">
    <name type="scientific">Tanacetum coccineum</name>
    <dbReference type="NCBI Taxonomy" id="301880"/>
    <lineage>
        <taxon>Eukaryota</taxon>
        <taxon>Viridiplantae</taxon>
        <taxon>Streptophyta</taxon>
        <taxon>Embryophyta</taxon>
        <taxon>Tracheophyta</taxon>
        <taxon>Spermatophyta</taxon>
        <taxon>Magnoliopsida</taxon>
        <taxon>eudicotyledons</taxon>
        <taxon>Gunneridae</taxon>
        <taxon>Pentapetalae</taxon>
        <taxon>asterids</taxon>
        <taxon>campanulids</taxon>
        <taxon>Asterales</taxon>
        <taxon>Asteraceae</taxon>
        <taxon>Asteroideae</taxon>
        <taxon>Anthemideae</taxon>
        <taxon>Anthemidinae</taxon>
        <taxon>Tanacetum</taxon>
    </lineage>
</organism>
<gene>
    <name evidence="2" type="ORF">Tco_0725973</name>
</gene>
<keyword evidence="3" id="KW-1185">Reference proteome</keyword>
<dbReference type="Proteomes" id="UP001151760">
    <property type="component" value="Unassembled WGS sequence"/>
</dbReference>
<protein>
    <submittedName>
        <fullName evidence="2">Uncharacterized protein</fullName>
    </submittedName>
</protein>
<dbReference type="EMBL" id="BQNB010010350">
    <property type="protein sequence ID" value="GJS76092.1"/>
    <property type="molecule type" value="Genomic_DNA"/>
</dbReference>